<dbReference type="Pfam" id="PF02620">
    <property type="entry name" value="YceD"/>
    <property type="match status" value="1"/>
</dbReference>
<comment type="caution">
    <text evidence="1">The sequence shown here is derived from an EMBL/GenBank/DDBJ whole genome shotgun (WGS) entry which is preliminary data.</text>
</comment>
<dbReference type="OrthoDB" id="1931432at2759"/>
<evidence type="ECO:0000313" key="1">
    <source>
        <dbReference type="EMBL" id="KAF5190406.1"/>
    </source>
</evidence>
<dbReference type="AlphaFoldDB" id="A0A7J6VZ58"/>
<dbReference type="PANTHER" id="PTHR34374">
    <property type="entry name" value="LARGE RIBOSOMAL RNA SUBUNIT ACCUMULATION PROTEIN YCED HOMOLOG 1, CHLOROPLASTIC"/>
    <property type="match status" value="1"/>
</dbReference>
<reference evidence="1 2" key="1">
    <citation type="submission" date="2020-06" db="EMBL/GenBank/DDBJ databases">
        <title>Transcriptomic and genomic resources for Thalictrum thalictroides and T. hernandezii: Facilitating candidate gene discovery in an emerging model plant lineage.</title>
        <authorList>
            <person name="Arias T."/>
            <person name="Riano-Pachon D.M."/>
            <person name="Di Stilio V.S."/>
        </authorList>
    </citation>
    <scope>NUCLEOTIDE SEQUENCE [LARGE SCALE GENOMIC DNA]</scope>
    <source>
        <strain evidence="2">cv. WT478/WT964</strain>
        <tissue evidence="1">Leaves</tissue>
    </source>
</reference>
<dbReference type="Proteomes" id="UP000554482">
    <property type="component" value="Unassembled WGS sequence"/>
</dbReference>
<dbReference type="InterPro" id="IPR003772">
    <property type="entry name" value="YceD"/>
</dbReference>
<accession>A0A7J6VZ58</accession>
<sequence length="308" mass="34561">MSLTFFTPPSITTTIFNLCIHFSNPKTTLFNSIKIPSLPPKISKFHPLYPSKTLNLICNNSQNPNVNSQTKIAFNYDFDEDSSNSPWEGALVYKRDPKVTHLEYCTTLERLGLGKFSTEVSKTRASIMGLRVTKAVKDYPLGTPVLVSVDVCRKKHKLRLDGIIRTVLSLGCNRCGEPAAECVFSNFTLLLTEEAIEEGDVIDMGTLFGESKQNTSTNPEEDEDDDDLIDMDDRLYFPPEENEVDISKNIRDMVHVEITINSVCNPGCKGLCLRCGANLNTSKCGCRKQEKEKYSGPLRNLRSEMQKK</sequence>
<organism evidence="1 2">
    <name type="scientific">Thalictrum thalictroides</name>
    <name type="common">Rue-anemone</name>
    <name type="synonym">Anemone thalictroides</name>
    <dbReference type="NCBI Taxonomy" id="46969"/>
    <lineage>
        <taxon>Eukaryota</taxon>
        <taxon>Viridiplantae</taxon>
        <taxon>Streptophyta</taxon>
        <taxon>Embryophyta</taxon>
        <taxon>Tracheophyta</taxon>
        <taxon>Spermatophyta</taxon>
        <taxon>Magnoliopsida</taxon>
        <taxon>Ranunculales</taxon>
        <taxon>Ranunculaceae</taxon>
        <taxon>Thalictroideae</taxon>
        <taxon>Thalictrum</taxon>
    </lineage>
</organism>
<name>A0A7J6VZ58_THATH</name>
<keyword evidence="2" id="KW-1185">Reference proteome</keyword>
<evidence type="ECO:0008006" key="3">
    <source>
        <dbReference type="Google" id="ProtNLM"/>
    </source>
</evidence>
<gene>
    <name evidence="1" type="ORF">FRX31_020005</name>
</gene>
<dbReference type="PANTHER" id="PTHR34374:SF1">
    <property type="entry name" value="LARGE RIBOSOMAL RNA SUBUNIT ACCUMULATION PROTEIN YCED HOMOLOG 1, CHLOROPLASTIC"/>
    <property type="match status" value="1"/>
</dbReference>
<proteinExistence type="predicted"/>
<dbReference type="EMBL" id="JABWDY010024237">
    <property type="protein sequence ID" value="KAF5190406.1"/>
    <property type="molecule type" value="Genomic_DNA"/>
</dbReference>
<evidence type="ECO:0000313" key="2">
    <source>
        <dbReference type="Proteomes" id="UP000554482"/>
    </source>
</evidence>
<protein>
    <recommendedName>
        <fullName evidence="3">Large ribosomal rna subunit accumulation protein yced-like protein</fullName>
    </recommendedName>
</protein>